<proteinExistence type="predicted"/>
<dbReference type="InterPro" id="IPR000210">
    <property type="entry name" value="BTB/POZ_dom"/>
</dbReference>
<gene>
    <name evidence="4 6" type="primary">Btbd35f28</name>
    <name evidence="6" type="synonym">LOC120099275</name>
</gene>
<dbReference type="Gene3D" id="3.30.710.10">
    <property type="entry name" value="Potassium Channel Kv1.1, Chain A"/>
    <property type="match status" value="1"/>
</dbReference>
<dbReference type="GeneTree" id="ENSGT00940000163246"/>
<evidence type="ECO:0000259" key="3">
    <source>
        <dbReference type="PROSITE" id="PS50097"/>
    </source>
</evidence>
<dbReference type="PANTHER" id="PTHR23231:SF3">
    <property type="entry name" value="BTB DOMAIN CONTAINING 35, FAMILY MEMBER 10-RELATED"/>
    <property type="match status" value="1"/>
</dbReference>
<reference evidence="4" key="1">
    <citation type="submission" date="2024-01" db="EMBL/GenBank/DDBJ databases">
        <title>GRCr8: a new rat reference genome assembly contstructed from accurate long reads and long range scaffolding.</title>
        <authorList>
            <person name="Doris P.A."/>
            <person name="Kalbfleisch T."/>
            <person name="Li K."/>
            <person name="Howe K."/>
            <person name="Wood J."/>
        </authorList>
    </citation>
    <scope>NUCLEOTIDE SEQUENCE [LARGE SCALE GENOMIC DNA]</scope>
    <source>
        <strain evidence="4">Brown Norway</strain>
    </source>
</reference>
<evidence type="ECO:0000313" key="4">
    <source>
        <dbReference type="Ensembl" id="ENSRNOP00000044739.4"/>
    </source>
</evidence>
<accession>A0A8J8Y4G1</accession>
<evidence type="ECO:0000313" key="6">
    <source>
        <dbReference type="RGD" id="41259032"/>
    </source>
</evidence>
<organism evidence="4 5">
    <name type="scientific">Rattus norvegicus</name>
    <name type="common">Rat</name>
    <dbReference type="NCBI Taxonomy" id="10116"/>
    <lineage>
        <taxon>Eukaryota</taxon>
        <taxon>Metazoa</taxon>
        <taxon>Chordata</taxon>
        <taxon>Craniata</taxon>
        <taxon>Vertebrata</taxon>
        <taxon>Euteleostomi</taxon>
        <taxon>Mammalia</taxon>
        <taxon>Eutheria</taxon>
        <taxon>Euarchontoglires</taxon>
        <taxon>Glires</taxon>
        <taxon>Rodentia</taxon>
        <taxon>Myomorpha</taxon>
        <taxon>Muroidea</taxon>
        <taxon>Muridae</taxon>
        <taxon>Murinae</taxon>
        <taxon>Rattus</taxon>
    </lineage>
</organism>
<dbReference type="GeneID" id="120099275"/>
<dbReference type="OMA" id="FPLHVIF"/>
<reference evidence="4" key="3">
    <citation type="submission" date="2025-09" db="UniProtKB">
        <authorList>
            <consortium name="Ensembl"/>
        </authorList>
    </citation>
    <scope>IDENTIFICATION</scope>
    <source>
        <strain evidence="4">Brown Norway</strain>
    </source>
</reference>
<evidence type="ECO:0000313" key="5">
    <source>
        <dbReference type="Proteomes" id="UP000002494"/>
    </source>
</evidence>
<dbReference type="AGR" id="RGD:41259032"/>
<evidence type="ECO:0000256" key="2">
    <source>
        <dbReference type="SAM" id="MobiDB-lite"/>
    </source>
</evidence>
<dbReference type="PROSITE" id="PS50097">
    <property type="entry name" value="BTB"/>
    <property type="match status" value="1"/>
</dbReference>
<reference evidence="4" key="2">
    <citation type="submission" date="2025-08" db="UniProtKB">
        <authorList>
            <consortium name="Ensembl"/>
        </authorList>
    </citation>
    <scope>IDENTIFICATION</scope>
    <source>
        <strain evidence="4">Brown Norway</strain>
    </source>
</reference>
<feature type="region of interest" description="Disordered" evidence="2">
    <location>
        <begin position="1"/>
        <end position="56"/>
    </location>
</feature>
<dbReference type="AlphaFoldDB" id="A0A8J8Y4G1"/>
<dbReference type="HOGENOM" id="CLU_025961_2_0_1"/>
<keyword evidence="5" id="KW-1185">Reference proteome</keyword>
<feature type="domain" description="BTB" evidence="3">
    <location>
        <begin position="90"/>
        <end position="155"/>
    </location>
</feature>
<dbReference type="KEGG" id="rno:120099275"/>
<dbReference type="RefSeq" id="XP_038956315.1">
    <property type="nucleotide sequence ID" value="XM_039100387.2"/>
</dbReference>
<keyword evidence="1" id="KW-0217">Developmental protein</keyword>
<dbReference type="Ensembl" id="ENSRNOT00000048887.6">
    <property type="protein sequence ID" value="ENSRNOP00000044739.4"/>
    <property type="gene ID" value="ENSRNOG00000030417.6"/>
</dbReference>
<dbReference type="SUPFAM" id="SSF54695">
    <property type="entry name" value="POZ domain"/>
    <property type="match status" value="1"/>
</dbReference>
<dbReference type="PANTHER" id="PTHR23231">
    <property type="entry name" value="GERM CELL-LESS PROTEIN"/>
    <property type="match status" value="1"/>
</dbReference>
<sequence length="498" mass="57578">MGLLNSRVLRSGDSSLVEPQPEATAGPSGQSGSRKRKLSNSVNLGPSPDIHGPQNQGFSLHQVLNYIYRKRVKISSNYAYENLFLNGNDSDIKICALGRTWCLHKVFLCHSGYFANILKGIWKESRNGVIRLLIRNEDIDTRSLHFVFGSLYTDENLSLTPLEVPRVLAAACLLRVDRVIRQCEEIMKTTINRNTACSYYLAAETYRLKAVKTECFQWLLHNLMVHPSVALYKAVDLKLMYLLTSSSHLLVMQKEIDVYTTLKTWMFLYLNPCWNGTMKELLDHTNNWLYTYMGYIDNISFLESEEGLIFQPVFKKLRFQHIICDLASTSVLERDRLIPAEWLSPIYKHQWLTLLRAQEYGTIGPQTINEEELEQNTMRCGKRIPRDGRYTWKWSAGRLCFPLRVTFTSHGVILRQRHQECDGSSCQNHIRNVVFRITLVCFDSNEKITFIKTTGYKILTFEFNEEQIVMKLDAEVLTFPLYIFGNFLFLNLGNAENK</sequence>
<dbReference type="Proteomes" id="UP000002494">
    <property type="component" value="Chromosome X"/>
</dbReference>
<dbReference type="Pfam" id="PF00651">
    <property type="entry name" value="BTB"/>
    <property type="match status" value="1"/>
</dbReference>
<dbReference type="SMART" id="SM00225">
    <property type="entry name" value="BTB"/>
    <property type="match status" value="1"/>
</dbReference>
<dbReference type="GO" id="GO:0007281">
    <property type="term" value="P:germ cell development"/>
    <property type="evidence" value="ECO:0007669"/>
    <property type="project" value="InterPro"/>
</dbReference>
<dbReference type="CTD" id="627264"/>
<dbReference type="InterPro" id="IPR043380">
    <property type="entry name" value="Gcl-like"/>
</dbReference>
<dbReference type="InterPro" id="IPR011333">
    <property type="entry name" value="SKP1/BTB/POZ_sf"/>
</dbReference>
<name>A0A8J8Y4G1_RAT</name>
<protein>
    <submittedName>
        <fullName evidence="4">BTB domain containing 35, family member 28</fullName>
    </submittedName>
</protein>
<evidence type="ECO:0000256" key="1">
    <source>
        <dbReference type="ARBA" id="ARBA00022473"/>
    </source>
</evidence>
<dbReference type="RGD" id="41259032">
    <property type="gene designation" value="Btbd35f28"/>
</dbReference>